<dbReference type="EMBL" id="KN824331">
    <property type="protein sequence ID" value="KIM23847.1"/>
    <property type="molecule type" value="Genomic_DNA"/>
</dbReference>
<evidence type="ECO:0000313" key="8">
    <source>
        <dbReference type="Proteomes" id="UP000054097"/>
    </source>
</evidence>
<keyword evidence="3" id="KW-0443">Lipid metabolism</keyword>
<dbReference type="GO" id="GO:0046486">
    <property type="term" value="P:glycerolipid metabolic process"/>
    <property type="evidence" value="ECO:0007669"/>
    <property type="project" value="UniProtKB-ARBA"/>
</dbReference>
<keyword evidence="2" id="KW-0442">Lipid degradation</keyword>
<feature type="transmembrane region" description="Helical" evidence="5">
    <location>
        <begin position="58"/>
        <end position="78"/>
    </location>
</feature>
<dbReference type="HOGENOM" id="CLU_000288_144_5_1"/>
<keyword evidence="8" id="KW-1185">Reference proteome</keyword>
<dbReference type="PROSITE" id="PS51635">
    <property type="entry name" value="PNPLA"/>
    <property type="match status" value="1"/>
</dbReference>
<keyword evidence="5" id="KW-1133">Transmembrane helix</keyword>
<accession>A0A0C2X318</accession>
<reference evidence="8" key="2">
    <citation type="submission" date="2015-01" db="EMBL/GenBank/DDBJ databases">
        <title>Evolutionary Origins and Diversification of the Mycorrhizal Mutualists.</title>
        <authorList>
            <consortium name="DOE Joint Genome Institute"/>
            <consortium name="Mycorrhizal Genomics Consortium"/>
            <person name="Kohler A."/>
            <person name="Kuo A."/>
            <person name="Nagy L.G."/>
            <person name="Floudas D."/>
            <person name="Copeland A."/>
            <person name="Barry K.W."/>
            <person name="Cichocki N."/>
            <person name="Veneault-Fourrey C."/>
            <person name="LaButti K."/>
            <person name="Lindquist E.A."/>
            <person name="Lipzen A."/>
            <person name="Lundell T."/>
            <person name="Morin E."/>
            <person name="Murat C."/>
            <person name="Riley R."/>
            <person name="Ohm R."/>
            <person name="Sun H."/>
            <person name="Tunlid A."/>
            <person name="Henrissat B."/>
            <person name="Grigoriev I.V."/>
            <person name="Hibbett D.S."/>
            <person name="Martin F."/>
        </authorList>
    </citation>
    <scope>NUCLEOTIDE SEQUENCE [LARGE SCALE GENOMIC DNA]</scope>
    <source>
        <strain evidence="8">MAFF 305830</strain>
    </source>
</reference>
<dbReference type="OrthoDB" id="1658288at2759"/>
<dbReference type="GO" id="GO:0019369">
    <property type="term" value="P:arachidonate metabolic process"/>
    <property type="evidence" value="ECO:0007669"/>
    <property type="project" value="TreeGrafter"/>
</dbReference>
<keyword evidence="5" id="KW-0472">Membrane</keyword>
<dbReference type="InterPro" id="IPR002641">
    <property type="entry name" value="PNPLA_dom"/>
</dbReference>
<organism evidence="7 8">
    <name type="scientific">Serendipita vermifera MAFF 305830</name>
    <dbReference type="NCBI Taxonomy" id="933852"/>
    <lineage>
        <taxon>Eukaryota</taxon>
        <taxon>Fungi</taxon>
        <taxon>Dikarya</taxon>
        <taxon>Basidiomycota</taxon>
        <taxon>Agaricomycotina</taxon>
        <taxon>Agaricomycetes</taxon>
        <taxon>Sebacinales</taxon>
        <taxon>Serendipitaceae</taxon>
        <taxon>Serendipita</taxon>
    </lineage>
</organism>
<feature type="domain" description="PNPLA" evidence="6">
    <location>
        <begin position="17"/>
        <end position="216"/>
    </location>
</feature>
<dbReference type="SUPFAM" id="SSF52151">
    <property type="entry name" value="FabD/lysophospholipase-like"/>
    <property type="match status" value="1"/>
</dbReference>
<keyword evidence="1" id="KW-0378">Hydrolase</keyword>
<evidence type="ECO:0000256" key="5">
    <source>
        <dbReference type="SAM" id="Phobius"/>
    </source>
</evidence>
<dbReference type="SUPFAM" id="SSF52540">
    <property type="entry name" value="P-loop containing nucleoside triphosphate hydrolases"/>
    <property type="match status" value="1"/>
</dbReference>
<name>A0A0C2X318_SERVB</name>
<reference evidence="7 8" key="1">
    <citation type="submission" date="2014-04" db="EMBL/GenBank/DDBJ databases">
        <authorList>
            <consortium name="DOE Joint Genome Institute"/>
            <person name="Kuo A."/>
            <person name="Zuccaro A."/>
            <person name="Kohler A."/>
            <person name="Nagy L.G."/>
            <person name="Floudas D."/>
            <person name="Copeland A."/>
            <person name="Barry K.W."/>
            <person name="Cichocki N."/>
            <person name="Veneault-Fourrey C."/>
            <person name="LaButti K."/>
            <person name="Lindquist E.A."/>
            <person name="Lipzen A."/>
            <person name="Lundell T."/>
            <person name="Morin E."/>
            <person name="Murat C."/>
            <person name="Sun H."/>
            <person name="Tunlid A."/>
            <person name="Henrissat B."/>
            <person name="Grigoriev I.V."/>
            <person name="Hibbett D.S."/>
            <person name="Martin F."/>
            <person name="Nordberg H.P."/>
            <person name="Cantor M.N."/>
            <person name="Hua S.X."/>
        </authorList>
    </citation>
    <scope>NUCLEOTIDE SEQUENCE [LARGE SCALE GENOMIC DNA]</scope>
    <source>
        <strain evidence="7 8">MAFF 305830</strain>
    </source>
</reference>
<dbReference type="GO" id="GO:0016042">
    <property type="term" value="P:lipid catabolic process"/>
    <property type="evidence" value="ECO:0007669"/>
    <property type="project" value="UniProtKB-KW"/>
</dbReference>
<gene>
    <name evidence="7" type="ORF">M408DRAFT_27552</name>
</gene>
<dbReference type="AlphaFoldDB" id="A0A0C2X318"/>
<dbReference type="Pfam" id="PF00931">
    <property type="entry name" value="NB-ARC"/>
    <property type="match status" value="1"/>
</dbReference>
<comment type="caution">
    <text evidence="4">Lacks conserved residue(s) required for the propagation of feature annotation.</text>
</comment>
<dbReference type="STRING" id="933852.A0A0C2X318"/>
<evidence type="ECO:0000259" key="6">
    <source>
        <dbReference type="PROSITE" id="PS51635"/>
    </source>
</evidence>
<evidence type="ECO:0000256" key="3">
    <source>
        <dbReference type="ARBA" id="ARBA00023098"/>
    </source>
</evidence>
<evidence type="ECO:0000256" key="4">
    <source>
        <dbReference type="PROSITE-ProRule" id="PRU01161"/>
    </source>
</evidence>
<proteinExistence type="predicted"/>
<dbReference type="Gene3D" id="3.40.1090.10">
    <property type="entry name" value="Cytosolic phospholipase A2 catalytic domain"/>
    <property type="match status" value="1"/>
</dbReference>
<evidence type="ECO:0000313" key="7">
    <source>
        <dbReference type="EMBL" id="KIM23847.1"/>
    </source>
</evidence>
<dbReference type="Pfam" id="PF01734">
    <property type="entry name" value="Patatin"/>
    <property type="match status" value="1"/>
</dbReference>
<dbReference type="InterPro" id="IPR016035">
    <property type="entry name" value="Acyl_Trfase/lysoPLipase"/>
</dbReference>
<dbReference type="Proteomes" id="UP000054097">
    <property type="component" value="Unassembled WGS sequence"/>
</dbReference>
<evidence type="ECO:0000256" key="2">
    <source>
        <dbReference type="ARBA" id="ARBA00022963"/>
    </source>
</evidence>
<dbReference type="GO" id="GO:0016020">
    <property type="term" value="C:membrane"/>
    <property type="evidence" value="ECO:0007669"/>
    <property type="project" value="TreeGrafter"/>
</dbReference>
<protein>
    <recommendedName>
        <fullName evidence="6">PNPLA domain-containing protein</fullName>
    </recommendedName>
</protein>
<dbReference type="InterPro" id="IPR002182">
    <property type="entry name" value="NB-ARC"/>
</dbReference>
<dbReference type="PANTHER" id="PTHR24185:SF1">
    <property type="entry name" value="CALCIUM-INDEPENDENT PHOSPHOLIPASE A2-GAMMA"/>
    <property type="match status" value="1"/>
</dbReference>
<dbReference type="Gene3D" id="3.40.50.300">
    <property type="entry name" value="P-loop containing nucleotide triphosphate hydrolases"/>
    <property type="match status" value="1"/>
</dbReference>
<dbReference type="GO" id="GO:0043531">
    <property type="term" value="F:ADP binding"/>
    <property type="evidence" value="ECO:0007669"/>
    <property type="project" value="InterPro"/>
</dbReference>
<dbReference type="GO" id="GO:0047499">
    <property type="term" value="F:calcium-independent phospholipase A2 activity"/>
    <property type="evidence" value="ECO:0007669"/>
    <property type="project" value="TreeGrafter"/>
</dbReference>
<evidence type="ECO:0000256" key="1">
    <source>
        <dbReference type="ARBA" id="ARBA00022801"/>
    </source>
</evidence>
<keyword evidence="5" id="KW-0812">Transmembrane</keyword>
<dbReference type="PANTHER" id="PTHR24185">
    <property type="entry name" value="CALCIUM-INDEPENDENT PHOSPHOLIPASE A2-GAMMA"/>
    <property type="match status" value="1"/>
</dbReference>
<dbReference type="InterPro" id="IPR027417">
    <property type="entry name" value="P-loop_NTPase"/>
</dbReference>
<sequence>MANLSTERERRKGISLLSLDAGGPRGISQLEILKHVMGKLSDDADDDFTHDTKRPCEVFAMIGGTGTGGLIAMLLVVLKMTANEALETFTGLVNKVFKDADRSPIKQTERLKQAISEVLLNRQVLPDTQLVLPSGTPPSCRLYVPVVDKKNTGSPVILTNYVDRRGPATTLTISEAMIATCASPPMFSPVKVVKDYSRIEYISADLGLCNPIREIIEGAHGAFGDETTVICALSLGCGNSGVNIVPDSPQATDLVIFLKRIVLDGERKAQEVASHMEKLTLYHRFSVTYGMEISEEESWKKVEDISAHTHNYMNDEEVAATMDHCITTLKDGIGSTTLEQLKYLGGGEVLAPELLELTPNYVERGIPTEFLERCLLDPDGGTKKGSKRVIVTGMGGCGKTQLVRKFIDDYEDSFASVFFIDGSSKETIKRDITEHVRALGGAHSQKSFEESVKFLSLPVQGGERLLVIDNVDDPNLNISAFFPKWRRGSVIITSRNGSHGQLSPLSHLQLDVMSVNESIELLIRGLGGIQLSAQHSEAASKVAEELGYLPIALVQAASYIFRTGCSGDTYISLLRTSRQRVLSDPATSQIDMRYTTAFAAFDASYGILPSKARLALHLLSFFHRQKFPINCIGFDAADGFSSDEWYLDRGEEYERGRECLKEIFYSDGMWDPAEVEYIISSLRSHSLITVMPTEITRLLQMHSLVHEWARLRVPGTEILRFQDAAIRFSRSGLVTSMGEDGRERHGVF</sequence>